<feature type="active site" description="Charge relay system" evidence="8">
    <location>
        <position position="356"/>
    </location>
</feature>
<keyword evidence="6" id="KW-0325">Glycoprotein</keyword>
<evidence type="ECO:0000256" key="3">
    <source>
        <dbReference type="ARBA" id="ARBA00022801"/>
    </source>
</evidence>
<dbReference type="InterPro" id="IPR025483">
    <property type="entry name" value="Lipase_euk"/>
</dbReference>
<dbReference type="OrthoDB" id="9974421at2759"/>
<evidence type="ECO:0000256" key="7">
    <source>
        <dbReference type="PIRNR" id="PIRNR000862"/>
    </source>
</evidence>
<dbReference type="SUPFAM" id="SSF53474">
    <property type="entry name" value="alpha/beta-Hydrolases"/>
    <property type="match status" value="1"/>
</dbReference>
<keyword evidence="11" id="KW-1185">Reference proteome</keyword>
<dbReference type="GeneID" id="113202842"/>
<name>A0A6J1RVR4_FRAOC</name>
<gene>
    <name evidence="12" type="primary">LOC113202842</name>
</gene>
<feature type="signal peptide" evidence="9">
    <location>
        <begin position="1"/>
        <end position="27"/>
    </location>
</feature>
<keyword evidence="2 9" id="KW-0732">Signal</keyword>
<evidence type="ECO:0000256" key="2">
    <source>
        <dbReference type="ARBA" id="ARBA00022729"/>
    </source>
</evidence>
<organism evidence="11 12">
    <name type="scientific">Frankliniella occidentalis</name>
    <name type="common">Western flower thrips</name>
    <name type="synonym">Euthrips occidentalis</name>
    <dbReference type="NCBI Taxonomy" id="133901"/>
    <lineage>
        <taxon>Eukaryota</taxon>
        <taxon>Metazoa</taxon>
        <taxon>Ecdysozoa</taxon>
        <taxon>Arthropoda</taxon>
        <taxon>Hexapoda</taxon>
        <taxon>Insecta</taxon>
        <taxon>Pterygota</taxon>
        <taxon>Neoptera</taxon>
        <taxon>Paraneoptera</taxon>
        <taxon>Thysanoptera</taxon>
        <taxon>Terebrantia</taxon>
        <taxon>Thripoidea</taxon>
        <taxon>Thripidae</taxon>
        <taxon>Frankliniella</taxon>
    </lineage>
</organism>
<protein>
    <recommendedName>
        <fullName evidence="7">Lipase</fullName>
    </recommendedName>
</protein>
<evidence type="ECO:0000259" key="10">
    <source>
        <dbReference type="Pfam" id="PF04083"/>
    </source>
</evidence>
<keyword evidence="5" id="KW-0443">Lipid metabolism</keyword>
<evidence type="ECO:0000256" key="5">
    <source>
        <dbReference type="ARBA" id="ARBA00023098"/>
    </source>
</evidence>
<evidence type="ECO:0000256" key="8">
    <source>
        <dbReference type="PIRSR" id="PIRSR000862-1"/>
    </source>
</evidence>
<comment type="similarity">
    <text evidence="1 7">Belongs to the AB hydrolase superfamily. Lipase family.</text>
</comment>
<dbReference type="KEGG" id="foc:113202842"/>
<dbReference type="Gene3D" id="3.40.50.1820">
    <property type="entry name" value="alpha/beta hydrolase"/>
    <property type="match status" value="1"/>
</dbReference>
<evidence type="ECO:0000256" key="6">
    <source>
        <dbReference type="ARBA" id="ARBA00023180"/>
    </source>
</evidence>
<dbReference type="Pfam" id="PF04083">
    <property type="entry name" value="Abhydro_lipase"/>
    <property type="match status" value="1"/>
</dbReference>
<feature type="active site" description="Charge relay system" evidence="8">
    <location>
        <position position="387"/>
    </location>
</feature>
<feature type="active site" description="Nucleophile" evidence="8">
    <location>
        <position position="183"/>
    </location>
</feature>
<sequence>MAPIIVSRTPALLLLAVLAGPSTLTSAHLRAPRNSKLPVEAWLSTPELIEHWGYPAETHTVQTDDGFLIDVHRIPGPKLGDKPGVGSRRTPVLIAHGYSASSECMVLRPHDNLAFMLADAGFDVWLGNTRGNFYGKRHLTLSPQDKEFWDFGWHENGLLDMSATIDLILRETGEPSVVFVGHSMGCSSLFALLSDRPEYNAKVRAGFLLAPAVYFTNLQGVFLQIRRTPLLRVVHRSWLRLNMENPITRAPYPRLCLPPNSLVMNPSCMKLFTEAQGPFYNMANNTYMPILMRHWPAGSSVGQTTHFLQLIIQGDGFRKYDYGPEMNSVRYGSNRPPEYNLTNVNSPMFLFYSATDYQANGKDVKRLASDIPGTAGLIKTPTKIFNHLDIMYEEAAAKLIYKRLIKQMTKYRSIY</sequence>
<feature type="domain" description="Partial AB-hydrolase lipase" evidence="10">
    <location>
        <begin position="46"/>
        <end position="105"/>
    </location>
</feature>
<dbReference type="AlphaFoldDB" id="A0A6J1RVR4"/>
<evidence type="ECO:0000256" key="1">
    <source>
        <dbReference type="ARBA" id="ARBA00010701"/>
    </source>
</evidence>
<evidence type="ECO:0000256" key="9">
    <source>
        <dbReference type="SAM" id="SignalP"/>
    </source>
</evidence>
<accession>A0A6J1RVR4</accession>
<dbReference type="InterPro" id="IPR006693">
    <property type="entry name" value="AB_hydrolase_lipase"/>
</dbReference>
<proteinExistence type="inferred from homology"/>
<dbReference type="Proteomes" id="UP000504606">
    <property type="component" value="Unplaced"/>
</dbReference>
<dbReference type="PIRSF" id="PIRSF000862">
    <property type="entry name" value="Steryl_ester_lip"/>
    <property type="match status" value="1"/>
</dbReference>
<evidence type="ECO:0000313" key="12">
    <source>
        <dbReference type="RefSeq" id="XP_026273064.2"/>
    </source>
</evidence>
<evidence type="ECO:0000313" key="11">
    <source>
        <dbReference type="Proteomes" id="UP000504606"/>
    </source>
</evidence>
<keyword evidence="3 7" id="KW-0378">Hydrolase</keyword>
<dbReference type="InterPro" id="IPR029058">
    <property type="entry name" value="AB_hydrolase_fold"/>
</dbReference>
<dbReference type="RefSeq" id="XP_026273064.2">
    <property type="nucleotide sequence ID" value="XM_026417279.2"/>
</dbReference>
<dbReference type="GO" id="GO:0016042">
    <property type="term" value="P:lipid catabolic process"/>
    <property type="evidence" value="ECO:0007669"/>
    <property type="project" value="UniProtKB-KW"/>
</dbReference>
<dbReference type="FunFam" id="3.40.50.1820:FF:000057">
    <property type="entry name" value="Lipase"/>
    <property type="match status" value="1"/>
</dbReference>
<feature type="chain" id="PRO_5039358474" description="Lipase" evidence="9">
    <location>
        <begin position="28"/>
        <end position="415"/>
    </location>
</feature>
<evidence type="ECO:0000256" key="4">
    <source>
        <dbReference type="ARBA" id="ARBA00022963"/>
    </source>
</evidence>
<reference evidence="12" key="1">
    <citation type="submission" date="2025-08" db="UniProtKB">
        <authorList>
            <consortium name="RefSeq"/>
        </authorList>
    </citation>
    <scope>IDENTIFICATION</scope>
    <source>
        <tissue evidence="12">Whole organism</tissue>
    </source>
</reference>
<dbReference type="PANTHER" id="PTHR11005">
    <property type="entry name" value="LYSOSOMAL ACID LIPASE-RELATED"/>
    <property type="match status" value="1"/>
</dbReference>
<dbReference type="GO" id="GO:0016788">
    <property type="term" value="F:hydrolase activity, acting on ester bonds"/>
    <property type="evidence" value="ECO:0007669"/>
    <property type="project" value="InterPro"/>
</dbReference>
<keyword evidence="4 7" id="KW-0442">Lipid degradation</keyword>